<dbReference type="Pfam" id="PF01522">
    <property type="entry name" value="Polysacc_deac_1"/>
    <property type="match status" value="1"/>
</dbReference>
<sequence>MRTLTRTAGAIATPVARWTRATCRTSTLTLLGWHRIGDAADGLTTSFDDFRGQLDVLTDWDAVVLPLDEAVELLAADRLPPRAVALTFDDGYASVLELAWPELQERGLPATLFAVSDFLHGDRLFPWDERHGTTELTRLATAAQVRDAADDGLDIGSHTRTHRWLPSLTAAEVAEELRSSRTALEDLLQRPIRTCAYPMGGYHRAIRDLTGEAGYAAAITCDRGRNRPHQDRLALRRSFAFDDPADVRRQLDGGYTWMRAIEDRRYRREPQW</sequence>
<accession>A0ABT9NMA2</accession>
<keyword evidence="1" id="KW-0732">Signal</keyword>
<dbReference type="InterPro" id="IPR002509">
    <property type="entry name" value="NODB_dom"/>
</dbReference>
<feature type="domain" description="NodB homology" evidence="2">
    <location>
        <begin position="82"/>
        <end position="272"/>
    </location>
</feature>
<dbReference type="RefSeq" id="WP_068121428.1">
    <property type="nucleotide sequence ID" value="NZ_CCXJ01000368.1"/>
</dbReference>
<comment type="caution">
    <text evidence="3">The sequence shown here is derived from an EMBL/GenBank/DDBJ whole genome shotgun (WGS) entry which is preliminary data.</text>
</comment>
<gene>
    <name evidence="3" type="ORF">J2S59_001354</name>
</gene>
<dbReference type="PANTHER" id="PTHR34216:SF7">
    <property type="entry name" value="POLY-BETA-1,6-N-ACETYL-D-GLUCOSAMINE N-DEACETYLASE"/>
    <property type="match status" value="1"/>
</dbReference>
<dbReference type="EMBL" id="JAUSQM010000001">
    <property type="protein sequence ID" value="MDP9821545.1"/>
    <property type="molecule type" value="Genomic_DNA"/>
</dbReference>
<name>A0ABT9NMA2_9ACTN</name>
<dbReference type="PROSITE" id="PS51677">
    <property type="entry name" value="NODB"/>
    <property type="match status" value="1"/>
</dbReference>
<proteinExistence type="predicted"/>
<reference evidence="3 4" key="1">
    <citation type="submission" date="2023-07" db="EMBL/GenBank/DDBJ databases">
        <title>Sequencing the genomes of 1000 actinobacteria strains.</title>
        <authorList>
            <person name="Klenk H.-P."/>
        </authorList>
    </citation>
    <scope>NUCLEOTIDE SEQUENCE [LARGE SCALE GENOMIC DNA]</scope>
    <source>
        <strain evidence="3 4">GD13</strain>
    </source>
</reference>
<evidence type="ECO:0000313" key="4">
    <source>
        <dbReference type="Proteomes" id="UP001240447"/>
    </source>
</evidence>
<evidence type="ECO:0000256" key="1">
    <source>
        <dbReference type="ARBA" id="ARBA00022729"/>
    </source>
</evidence>
<dbReference type="Proteomes" id="UP001240447">
    <property type="component" value="Unassembled WGS sequence"/>
</dbReference>
<dbReference type="PANTHER" id="PTHR34216">
    <property type="match status" value="1"/>
</dbReference>
<organism evidence="3 4">
    <name type="scientific">Nocardioides massiliensis</name>
    <dbReference type="NCBI Taxonomy" id="1325935"/>
    <lineage>
        <taxon>Bacteria</taxon>
        <taxon>Bacillati</taxon>
        <taxon>Actinomycetota</taxon>
        <taxon>Actinomycetes</taxon>
        <taxon>Propionibacteriales</taxon>
        <taxon>Nocardioidaceae</taxon>
        <taxon>Nocardioides</taxon>
    </lineage>
</organism>
<dbReference type="CDD" id="cd10918">
    <property type="entry name" value="CE4_NodB_like_5s_6s"/>
    <property type="match status" value="1"/>
</dbReference>
<dbReference type="InterPro" id="IPR051398">
    <property type="entry name" value="Polysacch_Deacetylase"/>
</dbReference>
<keyword evidence="4" id="KW-1185">Reference proteome</keyword>
<protein>
    <submittedName>
        <fullName evidence="3">Peptidoglycan/xylan/chitin deacetylase (PgdA/CDA1 family)</fullName>
    </submittedName>
</protein>
<dbReference type="InterPro" id="IPR011330">
    <property type="entry name" value="Glyco_hydro/deAcase_b/a-brl"/>
</dbReference>
<evidence type="ECO:0000259" key="2">
    <source>
        <dbReference type="PROSITE" id="PS51677"/>
    </source>
</evidence>
<dbReference type="Gene3D" id="3.20.20.370">
    <property type="entry name" value="Glycoside hydrolase/deacetylase"/>
    <property type="match status" value="1"/>
</dbReference>
<evidence type="ECO:0000313" key="3">
    <source>
        <dbReference type="EMBL" id="MDP9821545.1"/>
    </source>
</evidence>
<dbReference type="SUPFAM" id="SSF88713">
    <property type="entry name" value="Glycoside hydrolase/deacetylase"/>
    <property type="match status" value="1"/>
</dbReference>